<keyword evidence="1" id="KW-1133">Transmembrane helix</keyword>
<gene>
    <name evidence="2" type="ORF">AN912_25720</name>
</gene>
<protein>
    <submittedName>
        <fullName evidence="2">Uncharacterized protein</fullName>
    </submittedName>
</protein>
<dbReference type="RefSeq" id="WP_054430239.1">
    <property type="nucleotide sequence ID" value="NZ_LJFS01000047.1"/>
</dbReference>
<proteinExistence type="predicted"/>
<name>A0ABR5LKK6_9MYCO</name>
<evidence type="ECO:0000313" key="3">
    <source>
        <dbReference type="Proteomes" id="UP000037962"/>
    </source>
</evidence>
<comment type="caution">
    <text evidence="2">The sequence shown here is derived from an EMBL/GenBank/DDBJ whole genome shotgun (WGS) entry which is preliminary data.</text>
</comment>
<evidence type="ECO:0000313" key="2">
    <source>
        <dbReference type="EMBL" id="KPG26243.1"/>
    </source>
</evidence>
<dbReference type="Proteomes" id="UP000037962">
    <property type="component" value="Unassembled WGS sequence"/>
</dbReference>
<sequence length="94" mass="9820">MNAVRWPMITLTASMVVWLSLAYRSATSSYLVLLGVLSPAGEQHILGLPGAYPAVGLDAHALCGLLGLLVAIGATASFAGWYADTRTTETSDQP</sequence>
<reference evidence="2 3" key="1">
    <citation type="submission" date="2015-09" db="EMBL/GenBank/DDBJ databases">
        <title>Genome Sequences of Mycobacterium immunogenum Isolates, Recuperated from a Chloraminated Drinking Water Distribution System Simulator Subjected to Episodes of Nitrification.</title>
        <authorList>
            <person name="Gomez-Alvarez V."/>
            <person name="Revetta R.P."/>
        </authorList>
    </citation>
    <scope>NUCLEOTIDE SEQUENCE [LARGE SCALE GENOMIC DNA]</scope>
    <source>
        <strain evidence="2 3">H076</strain>
    </source>
</reference>
<keyword evidence="3" id="KW-1185">Reference proteome</keyword>
<keyword evidence="1" id="KW-0812">Transmembrane</keyword>
<dbReference type="EMBL" id="LJFS01000047">
    <property type="protein sequence ID" value="KPG26243.1"/>
    <property type="molecule type" value="Genomic_DNA"/>
</dbReference>
<feature type="transmembrane region" description="Helical" evidence="1">
    <location>
        <begin position="59"/>
        <end position="83"/>
    </location>
</feature>
<evidence type="ECO:0000256" key="1">
    <source>
        <dbReference type="SAM" id="Phobius"/>
    </source>
</evidence>
<organism evidence="2 3">
    <name type="scientific">Mycobacteroides immunogenum</name>
    <dbReference type="NCBI Taxonomy" id="83262"/>
    <lineage>
        <taxon>Bacteria</taxon>
        <taxon>Bacillati</taxon>
        <taxon>Actinomycetota</taxon>
        <taxon>Actinomycetes</taxon>
        <taxon>Mycobacteriales</taxon>
        <taxon>Mycobacteriaceae</taxon>
        <taxon>Mycobacteroides</taxon>
    </lineage>
</organism>
<keyword evidence="1" id="KW-0472">Membrane</keyword>
<accession>A0ABR5LKK6</accession>